<name>A0A7C5LRH9_9PROT</name>
<reference evidence="2" key="1">
    <citation type="journal article" date="2020" name="mSystems">
        <title>Genome- and Community-Level Interaction Insights into Carbon Utilization and Element Cycling Functions of Hydrothermarchaeota in Hydrothermal Sediment.</title>
        <authorList>
            <person name="Zhou Z."/>
            <person name="Liu Y."/>
            <person name="Xu W."/>
            <person name="Pan J."/>
            <person name="Luo Z.H."/>
            <person name="Li M."/>
        </authorList>
    </citation>
    <scope>NUCLEOTIDE SEQUENCE [LARGE SCALE GENOMIC DNA]</scope>
    <source>
        <strain evidence="2">HyVt-485</strain>
    </source>
</reference>
<evidence type="ECO:0000313" key="2">
    <source>
        <dbReference type="EMBL" id="HHL42117.1"/>
    </source>
</evidence>
<dbReference type="Proteomes" id="UP000885830">
    <property type="component" value="Unassembled WGS sequence"/>
</dbReference>
<organism evidence="2">
    <name type="scientific">Hellea balneolensis</name>
    <dbReference type="NCBI Taxonomy" id="287478"/>
    <lineage>
        <taxon>Bacteria</taxon>
        <taxon>Pseudomonadati</taxon>
        <taxon>Pseudomonadota</taxon>
        <taxon>Alphaproteobacteria</taxon>
        <taxon>Maricaulales</taxon>
        <taxon>Robiginitomaculaceae</taxon>
        <taxon>Hellea</taxon>
    </lineage>
</organism>
<protein>
    <recommendedName>
        <fullName evidence="3">Bacterial Ig domain-containing protein</fullName>
    </recommendedName>
</protein>
<evidence type="ECO:0000256" key="1">
    <source>
        <dbReference type="SAM" id="Phobius"/>
    </source>
</evidence>
<dbReference type="EMBL" id="DRMJ01000036">
    <property type="protein sequence ID" value="HHL42117.1"/>
    <property type="molecule type" value="Genomic_DNA"/>
</dbReference>
<keyword evidence="1" id="KW-1133">Transmembrane helix</keyword>
<feature type="transmembrane region" description="Helical" evidence="1">
    <location>
        <begin position="7"/>
        <end position="27"/>
    </location>
</feature>
<proteinExistence type="predicted"/>
<evidence type="ECO:0008006" key="3">
    <source>
        <dbReference type="Google" id="ProtNLM"/>
    </source>
</evidence>
<dbReference type="InterPro" id="IPR013783">
    <property type="entry name" value="Ig-like_fold"/>
</dbReference>
<gene>
    <name evidence="2" type="ORF">ENJ42_00735</name>
</gene>
<keyword evidence="1" id="KW-0472">Membrane</keyword>
<dbReference type="Gene3D" id="2.60.40.10">
    <property type="entry name" value="Immunoglobulins"/>
    <property type="match status" value="1"/>
</dbReference>
<keyword evidence="1" id="KW-0812">Transmembrane</keyword>
<comment type="caution">
    <text evidence="2">The sequence shown here is derived from an EMBL/GenBank/DDBJ whole genome shotgun (WGS) entry which is preliminary data.</text>
</comment>
<sequence>MLKNRPFLMILTGAGLAFVIWLFVLYLQPNETKQAGPSEEISSNSILEEYAITPASVTGGVQKEGRITITGNAVAGSRLEIMNAEQVIADTTVAENGNWQIDLRGESLQTTTALEFLMVTPDGQRVRSDQTLLVVRHEHDPDIETIIENQPGQPDHALILLTAPGAPSRVLQSPFDGFPAKEGFALEAIDYDNSGGVIFSGVSKAQGRVRIYANGNNVGESRVDRNGRWSLIFGNIMPLGEYLIQAEFIGEDDKTPIKLTLPFERMTPLFEDENNPRIVVQHLEDRIQVGRALFGGGYQYSVVYAASALEE</sequence>
<accession>A0A7C5LRH9</accession>
<dbReference type="AlphaFoldDB" id="A0A7C5LRH9"/>